<evidence type="ECO:0000256" key="1">
    <source>
        <dbReference type="ARBA" id="ARBA00005771"/>
    </source>
</evidence>
<comment type="similarity">
    <text evidence="1">Belongs to the sulfotransferase 1 family.</text>
</comment>
<dbReference type="GO" id="GO:0008146">
    <property type="term" value="F:sulfotransferase activity"/>
    <property type="evidence" value="ECO:0000318"/>
    <property type="project" value="GO_Central"/>
</dbReference>
<dbReference type="InterPro" id="IPR027417">
    <property type="entry name" value="P-loop_NTPase"/>
</dbReference>
<dbReference type="PANTHER" id="PTHR11783">
    <property type="entry name" value="SULFOTRANSFERASE SULT"/>
    <property type="match status" value="1"/>
</dbReference>
<reference evidence="4" key="2">
    <citation type="submission" date="2021-01" db="UniProtKB">
        <authorList>
            <consortium name="EnsemblMetazoa"/>
        </authorList>
    </citation>
    <scope>IDENTIFICATION</scope>
</reference>
<dbReference type="GO" id="GO:0051923">
    <property type="term" value="P:sulfation"/>
    <property type="evidence" value="ECO:0000318"/>
    <property type="project" value="GO_Central"/>
</dbReference>
<organism evidence="4 5">
    <name type="scientific">Strongylocentrotus purpuratus</name>
    <name type="common">Purple sea urchin</name>
    <dbReference type="NCBI Taxonomy" id="7668"/>
    <lineage>
        <taxon>Eukaryota</taxon>
        <taxon>Metazoa</taxon>
        <taxon>Echinodermata</taxon>
        <taxon>Eleutherozoa</taxon>
        <taxon>Echinozoa</taxon>
        <taxon>Echinoidea</taxon>
        <taxon>Euechinoidea</taxon>
        <taxon>Echinacea</taxon>
        <taxon>Camarodonta</taxon>
        <taxon>Echinidea</taxon>
        <taxon>Strongylocentrotidae</taxon>
        <taxon>Strongylocentrotus</taxon>
    </lineage>
</organism>
<dbReference type="Proteomes" id="UP000007110">
    <property type="component" value="Unassembled WGS sequence"/>
</dbReference>
<dbReference type="OrthoDB" id="6341251at2759"/>
<feature type="domain" description="Sulfotransferase" evidence="3">
    <location>
        <begin position="45"/>
        <end position="303"/>
    </location>
</feature>
<name>A0A7M7PA90_STRPU</name>
<dbReference type="InterPro" id="IPR000863">
    <property type="entry name" value="Sulfotransferase_dom"/>
</dbReference>
<dbReference type="KEGG" id="spu:100891614"/>
<dbReference type="SUPFAM" id="SSF52540">
    <property type="entry name" value="P-loop containing nucleoside triphosphate hydrolases"/>
    <property type="match status" value="1"/>
</dbReference>
<dbReference type="InParanoid" id="A0A7M7PA90"/>
<dbReference type="EnsemblMetazoa" id="XM_030990325">
    <property type="protein sequence ID" value="XP_030846185"/>
    <property type="gene ID" value="LOC100891614"/>
</dbReference>
<accession>A0A7M7PA90</accession>
<dbReference type="AlphaFoldDB" id="A0A7M7PA90"/>
<dbReference type="Gene3D" id="3.40.50.300">
    <property type="entry name" value="P-loop containing nucleotide triphosphate hydrolases"/>
    <property type="match status" value="1"/>
</dbReference>
<dbReference type="GO" id="GO:0005737">
    <property type="term" value="C:cytoplasm"/>
    <property type="evidence" value="ECO:0000318"/>
    <property type="project" value="GO_Central"/>
</dbReference>
<dbReference type="Pfam" id="PF00685">
    <property type="entry name" value="Sulfotransfer_1"/>
    <property type="match status" value="1"/>
</dbReference>
<evidence type="ECO:0000313" key="4">
    <source>
        <dbReference type="EnsemblMetazoa" id="XP_030846185"/>
    </source>
</evidence>
<reference evidence="5" key="1">
    <citation type="submission" date="2015-02" db="EMBL/GenBank/DDBJ databases">
        <title>Genome sequencing for Strongylocentrotus purpuratus.</title>
        <authorList>
            <person name="Murali S."/>
            <person name="Liu Y."/>
            <person name="Vee V."/>
            <person name="English A."/>
            <person name="Wang M."/>
            <person name="Skinner E."/>
            <person name="Han Y."/>
            <person name="Muzny D.M."/>
            <person name="Worley K.C."/>
            <person name="Gibbs R.A."/>
        </authorList>
    </citation>
    <scope>NUCLEOTIDE SEQUENCE</scope>
</reference>
<evidence type="ECO:0000256" key="2">
    <source>
        <dbReference type="ARBA" id="ARBA00022679"/>
    </source>
</evidence>
<sequence>MAQDIGPEVVISPSRTVFQVHKGVTLPNHVLPEVIEDLQSFKFRPDDIIIVTSPKSGTHWVSETTGLIMAYGVWENVKRDTLKNHLEFALINKDVFDESIPFVWFYKQLDKMPSPRIMFTHLPLEFLPPGVFDVKAKIIYCARNPKDTVTSMFRFVGHVTELQCKSFPEFYGEFFTDQWLFGAWDRHVLSYWNLKNEDNFLFLKYEDMKKTPGKIVTQISEFIDHPVSDDVRDVIVEKTSIDKIKKEMKRLEKAQEEGYLFSKAFGRFSYYQKGVIGDWKNYFTVAQSDEFDKEIHKRLGESGLEFDYE</sequence>
<dbReference type="OMA" id="ENELWGH"/>
<proteinExistence type="inferred from homology"/>
<evidence type="ECO:0000259" key="3">
    <source>
        <dbReference type="Pfam" id="PF00685"/>
    </source>
</evidence>
<protein>
    <recommendedName>
        <fullName evidence="3">Sulfotransferase domain-containing protein</fullName>
    </recommendedName>
</protein>
<dbReference type="RefSeq" id="XP_030846185.1">
    <property type="nucleotide sequence ID" value="XM_030990325.1"/>
</dbReference>
<keyword evidence="5" id="KW-1185">Reference proteome</keyword>
<keyword evidence="2" id="KW-0808">Transferase</keyword>
<evidence type="ECO:0000313" key="5">
    <source>
        <dbReference type="Proteomes" id="UP000007110"/>
    </source>
</evidence>
<dbReference type="GeneID" id="100891614"/>